<dbReference type="GeneID" id="8242496"/>
<dbReference type="InterPro" id="IPR027417">
    <property type="entry name" value="P-loop_NTPase"/>
</dbReference>
<comment type="subcellular location">
    <subcellularLocation>
        <location evidence="2">Cytoplasm</location>
    </subcellularLocation>
    <subcellularLocation>
        <location evidence="1">Nucleus</location>
    </subcellularLocation>
</comment>
<dbReference type="PANTHER" id="PTHR43788">
    <property type="entry name" value="DNA2/NAM7 HELICASE FAMILY MEMBER"/>
    <property type="match status" value="1"/>
</dbReference>
<evidence type="ECO:0000256" key="5">
    <source>
        <dbReference type="ARBA" id="ARBA00023242"/>
    </source>
</evidence>
<evidence type="ECO:0000313" key="8">
    <source>
        <dbReference type="EMBL" id="ACO62845.1"/>
    </source>
</evidence>
<dbReference type="Pfam" id="PF01424">
    <property type="entry name" value="R3H"/>
    <property type="match status" value="1"/>
</dbReference>
<dbReference type="PANTHER" id="PTHR43788:SF8">
    <property type="entry name" value="DNA-BINDING PROTEIN SMUBP-2"/>
    <property type="match status" value="1"/>
</dbReference>
<dbReference type="SUPFAM" id="SSF52540">
    <property type="entry name" value="P-loop containing nucleoside triphosphate hydrolases"/>
    <property type="match status" value="1"/>
</dbReference>
<evidence type="ECO:0000256" key="6">
    <source>
        <dbReference type="SAM" id="MobiDB-lite"/>
    </source>
</evidence>
<dbReference type="InterPro" id="IPR041677">
    <property type="entry name" value="DNA2/NAM7_AAA_11"/>
</dbReference>
<dbReference type="STRING" id="296587.C1E579"/>
<dbReference type="Gene3D" id="2.40.30.270">
    <property type="match status" value="1"/>
</dbReference>
<dbReference type="RefSeq" id="XP_002501587.1">
    <property type="nucleotide sequence ID" value="XM_002501541.1"/>
</dbReference>
<evidence type="ECO:0000256" key="1">
    <source>
        <dbReference type="ARBA" id="ARBA00004123"/>
    </source>
</evidence>
<dbReference type="Gene3D" id="3.40.50.300">
    <property type="entry name" value="P-loop containing nucleotide triphosphate hydrolases"/>
    <property type="match status" value="1"/>
</dbReference>
<accession>C1E579</accession>
<proteinExistence type="predicted"/>
<dbReference type="OrthoDB" id="6513042at2759"/>
<protein>
    <recommendedName>
        <fullName evidence="3">DNA helicase</fullName>
        <ecNumber evidence="3">3.6.4.12</ecNumber>
    </recommendedName>
</protein>
<dbReference type="KEGG" id="mis:MICPUN_99831"/>
<feature type="region of interest" description="Disordered" evidence="6">
    <location>
        <begin position="142"/>
        <end position="167"/>
    </location>
</feature>
<dbReference type="GO" id="GO:0005737">
    <property type="term" value="C:cytoplasm"/>
    <property type="evidence" value="ECO:0007669"/>
    <property type="project" value="UniProtKB-SubCell"/>
</dbReference>
<name>C1E579_MICCC</name>
<dbReference type="EMBL" id="CP001325">
    <property type="protein sequence ID" value="ACO62845.1"/>
    <property type="molecule type" value="Genomic_DNA"/>
</dbReference>
<dbReference type="InterPro" id="IPR036867">
    <property type="entry name" value="R3H_dom_sf"/>
</dbReference>
<dbReference type="eggNOG" id="KOG1803">
    <property type="taxonomic scope" value="Eukaryota"/>
</dbReference>
<keyword evidence="9" id="KW-1185">Reference proteome</keyword>
<keyword evidence="4" id="KW-0963">Cytoplasm</keyword>
<feature type="domain" description="R3H" evidence="7">
    <location>
        <begin position="42"/>
        <end position="107"/>
    </location>
</feature>
<dbReference type="OMA" id="GCECCDD"/>
<dbReference type="AlphaFoldDB" id="C1E579"/>
<reference evidence="8 9" key="1">
    <citation type="journal article" date="2009" name="Science">
        <title>Green evolution and dynamic adaptations revealed by genomes of the marine picoeukaryotes Micromonas.</title>
        <authorList>
            <person name="Worden A.Z."/>
            <person name="Lee J.H."/>
            <person name="Mock T."/>
            <person name="Rouze P."/>
            <person name="Simmons M.P."/>
            <person name="Aerts A.L."/>
            <person name="Allen A.E."/>
            <person name="Cuvelier M.L."/>
            <person name="Derelle E."/>
            <person name="Everett M.V."/>
            <person name="Foulon E."/>
            <person name="Grimwood J."/>
            <person name="Gundlach H."/>
            <person name="Henrissat B."/>
            <person name="Napoli C."/>
            <person name="McDonald S.M."/>
            <person name="Parker M.S."/>
            <person name="Rombauts S."/>
            <person name="Salamov A."/>
            <person name="Von Dassow P."/>
            <person name="Badger J.H."/>
            <person name="Coutinho P.M."/>
            <person name="Demir E."/>
            <person name="Dubchak I."/>
            <person name="Gentemann C."/>
            <person name="Eikrem W."/>
            <person name="Gready J.E."/>
            <person name="John U."/>
            <person name="Lanier W."/>
            <person name="Lindquist E.A."/>
            <person name="Lucas S."/>
            <person name="Mayer K.F."/>
            <person name="Moreau H."/>
            <person name="Not F."/>
            <person name="Otillar R."/>
            <person name="Panaud O."/>
            <person name="Pangilinan J."/>
            <person name="Paulsen I."/>
            <person name="Piegu B."/>
            <person name="Poliakov A."/>
            <person name="Robbens S."/>
            <person name="Schmutz J."/>
            <person name="Toulza E."/>
            <person name="Wyss T."/>
            <person name="Zelensky A."/>
            <person name="Zhou K."/>
            <person name="Armbrust E.V."/>
            <person name="Bhattacharya D."/>
            <person name="Goodenough U.W."/>
            <person name="Van de Peer Y."/>
            <person name="Grigoriev I.V."/>
        </authorList>
    </citation>
    <scope>NUCLEOTIDE SEQUENCE [LARGE SCALE GENOMIC DNA]</scope>
    <source>
        <strain evidence="9">RCC299 / NOUM17</strain>
    </source>
</reference>
<dbReference type="InterPro" id="IPR050534">
    <property type="entry name" value="Coronavir_polyprotein_1ab"/>
</dbReference>
<sequence length="547" mass="57826">MPSDAAKRRKEERAAKRAAKGFTVSKPKPGCECCDDVGHPAEATPSSGPGSADAAVAAAAEEVTVRFPPSLTSRQRAVLHAVAERHGVPHSSSGDGEARRITLGRGAEVVDVDAVGTDVATADEAICELLETHLGLSRDDARRAFDAPPPTTKTARGTAEPKRGTAPAVKGADVTVEAFVSRTRALLELERAAEVEQSEAVLKGMSAETAQRRGRALLGLRCVDLRGGLLGKTVVTLELASRKTTQTPPLPPHKLSPHDVVCVRPGKGDTCGEPLCTGVVYRVRDTAVEIAVDDLPERSLEGNLKVERLANETSHRRLVQALDRVGRAPCSAGDPGGNVGVGAALVDVMFGNIPPRFHAAAGALHKTVNPGLDASQIDAVAHALGAADVALIHGPPGTGKTTAVVEYVTQEVARGSRVLCCAASNVAVDNLVERLMRSRGDALSKLGSGAQAKIVRIGHPARLLESVLDASLEAQVLKSDNSALARDCEKECRELRRVLLKLDPRKDRTARNDARRELRRLAKEEKARQRKAVDEVIGGSNALCRTR</sequence>
<organism evidence="8 9">
    <name type="scientific">Micromonas commoda (strain RCC299 / NOUM17 / CCMP2709)</name>
    <name type="common">Picoplanktonic green alga</name>
    <dbReference type="NCBI Taxonomy" id="296587"/>
    <lineage>
        <taxon>Eukaryota</taxon>
        <taxon>Viridiplantae</taxon>
        <taxon>Chlorophyta</taxon>
        <taxon>Mamiellophyceae</taxon>
        <taxon>Mamiellales</taxon>
        <taxon>Mamiellaceae</taxon>
        <taxon>Micromonas</taxon>
    </lineage>
</organism>
<dbReference type="GO" id="GO:0043139">
    <property type="term" value="F:5'-3' DNA helicase activity"/>
    <property type="evidence" value="ECO:0007669"/>
    <property type="project" value="TreeGrafter"/>
</dbReference>
<dbReference type="GO" id="GO:0003723">
    <property type="term" value="F:RNA binding"/>
    <property type="evidence" value="ECO:0007669"/>
    <property type="project" value="InterPro"/>
</dbReference>
<feature type="region of interest" description="Disordered" evidence="6">
    <location>
        <begin position="1"/>
        <end position="22"/>
    </location>
</feature>
<dbReference type="EC" id="3.6.4.12" evidence="3"/>
<dbReference type="InterPro" id="IPR048761">
    <property type="entry name" value="SMUBP-2_HCS1_1B"/>
</dbReference>
<dbReference type="Pfam" id="PF21138">
    <property type="entry name" value="SMUBP-2_HCS1_1B"/>
    <property type="match status" value="1"/>
</dbReference>
<dbReference type="InterPro" id="IPR001374">
    <property type="entry name" value="R3H_dom"/>
</dbReference>
<gene>
    <name evidence="8" type="ORF">MICPUN_99831</name>
</gene>
<feature type="compositionally biased region" description="Basic and acidic residues" evidence="6">
    <location>
        <begin position="1"/>
        <end position="15"/>
    </location>
</feature>
<dbReference type="GO" id="GO:0005634">
    <property type="term" value="C:nucleus"/>
    <property type="evidence" value="ECO:0007669"/>
    <property type="project" value="UniProtKB-SubCell"/>
</dbReference>
<dbReference type="SUPFAM" id="SSF82708">
    <property type="entry name" value="R3H domain"/>
    <property type="match status" value="1"/>
</dbReference>
<keyword evidence="5" id="KW-0539">Nucleus</keyword>
<evidence type="ECO:0000313" key="9">
    <source>
        <dbReference type="Proteomes" id="UP000002009"/>
    </source>
</evidence>
<dbReference type="Gene3D" id="3.30.1370.50">
    <property type="entry name" value="R3H-like domain"/>
    <property type="match status" value="1"/>
</dbReference>
<evidence type="ECO:0000259" key="7">
    <source>
        <dbReference type="PROSITE" id="PS51061"/>
    </source>
</evidence>
<evidence type="ECO:0000256" key="2">
    <source>
        <dbReference type="ARBA" id="ARBA00004496"/>
    </source>
</evidence>
<dbReference type="InParanoid" id="C1E579"/>
<dbReference type="Proteomes" id="UP000002009">
    <property type="component" value="Chromosome 4"/>
</dbReference>
<evidence type="ECO:0000256" key="4">
    <source>
        <dbReference type="ARBA" id="ARBA00022490"/>
    </source>
</evidence>
<evidence type="ECO:0000256" key="3">
    <source>
        <dbReference type="ARBA" id="ARBA00012551"/>
    </source>
</evidence>
<dbReference type="Pfam" id="PF13086">
    <property type="entry name" value="AAA_11"/>
    <property type="match status" value="1"/>
</dbReference>
<dbReference type="PROSITE" id="PS51061">
    <property type="entry name" value="R3H"/>
    <property type="match status" value="1"/>
</dbReference>